<dbReference type="PaxDb" id="572546-Arcpr_0620"/>
<keyword evidence="3" id="KW-1185">Reference proteome</keyword>
<dbReference type="AlphaFoldDB" id="D2RHB0"/>
<dbReference type="KEGG" id="apo:Arcpr_0620"/>
<dbReference type="eggNOG" id="arCOG03748">
    <property type="taxonomic scope" value="Archaea"/>
</dbReference>
<dbReference type="InterPro" id="IPR036388">
    <property type="entry name" value="WH-like_DNA-bd_sf"/>
</dbReference>
<dbReference type="Proteomes" id="UP000001901">
    <property type="component" value="Chromosome"/>
</dbReference>
<evidence type="ECO:0000313" key="2">
    <source>
        <dbReference type="EMBL" id="ADB57685.1"/>
    </source>
</evidence>
<dbReference type="STRING" id="572546.Arcpr_0620"/>
<protein>
    <recommendedName>
        <fullName evidence="1">PRTase associated wHTH domain-containing protein</fullName>
    </recommendedName>
</protein>
<name>D2RHB0_ARCPA</name>
<accession>D2RHB0</accession>
<evidence type="ECO:0000259" key="1">
    <source>
        <dbReference type="Pfam" id="PF24409"/>
    </source>
</evidence>
<dbReference type="Gene3D" id="1.10.10.10">
    <property type="entry name" value="Winged helix-like DNA-binding domain superfamily/Winged helix DNA-binding domain"/>
    <property type="match status" value="1"/>
</dbReference>
<organism evidence="2 3">
    <name type="scientific">Archaeoglobus profundus (strain DSM 5631 / JCM 9629 / NBRC 100127 / Av18)</name>
    <dbReference type="NCBI Taxonomy" id="572546"/>
    <lineage>
        <taxon>Archaea</taxon>
        <taxon>Methanobacteriati</taxon>
        <taxon>Methanobacteriota</taxon>
        <taxon>Archaeoglobi</taxon>
        <taxon>Archaeoglobales</taxon>
        <taxon>Archaeoglobaceae</taxon>
        <taxon>Archaeoglobus</taxon>
    </lineage>
</organism>
<feature type="domain" description="PRTase associated wHTH" evidence="1">
    <location>
        <begin position="13"/>
        <end position="60"/>
    </location>
</feature>
<dbReference type="Pfam" id="PF24409">
    <property type="entry name" value="wHTH-PRTase_assc"/>
    <property type="match status" value="1"/>
</dbReference>
<dbReference type="HOGENOM" id="CLU_2820576_0_0_2"/>
<proteinExistence type="predicted"/>
<gene>
    <name evidence="2" type="ordered locus">Arcpr_0620</name>
</gene>
<dbReference type="SUPFAM" id="SSF46785">
    <property type="entry name" value="Winged helix' DNA-binding domain"/>
    <property type="match status" value="1"/>
</dbReference>
<evidence type="ECO:0000313" key="3">
    <source>
        <dbReference type="Proteomes" id="UP000001901"/>
    </source>
</evidence>
<dbReference type="InterPro" id="IPR036390">
    <property type="entry name" value="WH_DNA-bd_sf"/>
</dbReference>
<reference evidence="2 3" key="1">
    <citation type="journal article" date="2010" name="Stand. Genomic Sci.">
        <title>Complete genome sequence of Archaeoglobus profundus type strain (AV18).</title>
        <authorList>
            <person name="von Jan M."/>
            <person name="Lapidus A."/>
            <person name="Del Rio T.G."/>
            <person name="Copeland A."/>
            <person name="Tice H."/>
            <person name="Cheng J.F."/>
            <person name="Lucas S."/>
            <person name="Chen F."/>
            <person name="Nolan M."/>
            <person name="Goodwin L."/>
            <person name="Han C."/>
            <person name="Pitluck S."/>
            <person name="Liolios K."/>
            <person name="Ivanova N."/>
            <person name="Mavromatis K."/>
            <person name="Ovchinnikova G."/>
            <person name="Chertkov O."/>
            <person name="Pati A."/>
            <person name="Chen A."/>
            <person name="Palaniappan K."/>
            <person name="Land M."/>
            <person name="Hauser L."/>
            <person name="Chang Y.J."/>
            <person name="Jeffries C.D."/>
            <person name="Saunders E."/>
            <person name="Brettin T."/>
            <person name="Detter J.C."/>
            <person name="Chain P."/>
            <person name="Eichinger K."/>
            <person name="Huber H."/>
            <person name="Spring S."/>
            <person name="Rohde M."/>
            <person name="Goker M."/>
            <person name="Wirth R."/>
            <person name="Woyke T."/>
            <person name="Bristow J."/>
            <person name="Eisen J.A."/>
            <person name="Markowitz V."/>
            <person name="Hugenholtz P."/>
            <person name="Kyrpides N.C."/>
            <person name="Klenk H.P."/>
        </authorList>
    </citation>
    <scope>NUCLEOTIDE SEQUENCE [LARGE SCALE GENOMIC DNA]</scope>
    <source>
        <strain evidence="3">DSM 5631 / JCM 9629 / NBRC 100127 / Av18</strain>
    </source>
</reference>
<sequence>MQVQMKFMDFEEAVLLAIANGLRTPKDIAKKLNVKLEDVRSVLANLEAQGLVDSKFKMSSAQNQVR</sequence>
<dbReference type="EMBL" id="CP001857">
    <property type="protein sequence ID" value="ADB57685.1"/>
    <property type="molecule type" value="Genomic_DNA"/>
</dbReference>
<dbReference type="InterPro" id="IPR057055">
    <property type="entry name" value="wHTH-PRTase_assoc"/>
</dbReference>